<name>A0AAE6YEV8_STRAT</name>
<reference evidence="5 7" key="2">
    <citation type="submission" date="2020-03" db="EMBL/GenBank/DDBJ databases">
        <title>Is there a link between lipid content and antibiotic production in Streptomyces?</title>
        <authorList>
            <person name="David M."/>
            <person name="Lejeune C."/>
            <person name="Abreu S."/>
            <person name="Thibessard A."/>
            <person name="Leblond P."/>
            <person name="Chaminade P."/>
            <person name="Virolle M.-J."/>
        </authorList>
    </citation>
    <scope>NUCLEOTIDE SEQUENCE [LARGE SCALE GENOMIC DNA]</scope>
    <source>
        <strain evidence="5 7">DSM 41481</strain>
    </source>
</reference>
<reference evidence="4 6" key="1">
    <citation type="submission" date="2015-07" db="EMBL/GenBank/DDBJ databases">
        <title>Draft Genome Sequence of Streptomyces antibioticus, IMRU 3720 reveals insights in the evolution of actinomycin biosynthetic gene clusters in Streptomyces.</title>
        <authorList>
            <person name="Crnovcic I."/>
            <person name="Ruckert C."/>
            <person name="Kalinowksi J."/>
            <person name="Keller U."/>
        </authorList>
    </citation>
    <scope>NUCLEOTIDE SEQUENCE [LARGE SCALE GENOMIC DNA]</scope>
    <source>
        <strain evidence="4 6">DSM 41481</strain>
    </source>
</reference>
<dbReference type="Pfam" id="PF00106">
    <property type="entry name" value="adh_short"/>
    <property type="match status" value="1"/>
</dbReference>
<dbReference type="InterPro" id="IPR002347">
    <property type="entry name" value="SDR_fam"/>
</dbReference>
<sequence>MTAQHWTPADIPPLDGRTALITGANSGIGYRTAQVLAQHGARVLLAGRNPESLAEAAARLRADIPGVRLETVELDLGDLTAIRDAAAPIAAGETLDILVNNAGVMDVPERRTTRDGLELTVGTNHLGHFALTAHLMPALARSAAARIVAVSAIAATWRSGDLTDLMSERRYRPMSAYAKSKRANIVFTQELARRLGGGAHRAVAVHPGSAVTNLQRHTSAGRTGRLFVALAARTLMGSADGAAWPSLYAATHPEAVGGAFIGPAGRDQTSGTPRPVPLPAGADSADLGAWLWRESERLTGVTFRVPGSADRTSAL</sequence>
<accession>A0AAE6YEV8</accession>
<evidence type="ECO:0000313" key="5">
    <source>
        <dbReference type="EMBL" id="QIT48460.1"/>
    </source>
</evidence>
<dbReference type="Proteomes" id="UP000502504">
    <property type="component" value="Chromosome"/>
</dbReference>
<keyword evidence="1" id="KW-0560">Oxidoreductase</keyword>
<dbReference type="AlphaFoldDB" id="A0AAE6YEV8"/>
<dbReference type="InterPro" id="IPR036291">
    <property type="entry name" value="NAD(P)-bd_dom_sf"/>
</dbReference>
<evidence type="ECO:0000313" key="4">
    <source>
        <dbReference type="EMBL" id="OOQ48098.1"/>
    </source>
</evidence>
<gene>
    <name evidence="4" type="ORF">AFM16_36555</name>
    <name evidence="5" type="ORF">HCX60_37165</name>
</gene>
<dbReference type="PRINTS" id="PR00081">
    <property type="entry name" value="GDHRDH"/>
</dbReference>
<evidence type="ECO:0000256" key="3">
    <source>
        <dbReference type="SAM" id="MobiDB-lite"/>
    </source>
</evidence>
<comment type="similarity">
    <text evidence="2">Belongs to the short-chain dehydrogenases/reductases (SDR) family.</text>
</comment>
<dbReference type="NCBIfam" id="NF004846">
    <property type="entry name" value="PRK06197.1"/>
    <property type="match status" value="1"/>
</dbReference>
<dbReference type="GO" id="GO:0016491">
    <property type="term" value="F:oxidoreductase activity"/>
    <property type="evidence" value="ECO:0007669"/>
    <property type="project" value="UniProtKB-KW"/>
</dbReference>
<evidence type="ECO:0000313" key="6">
    <source>
        <dbReference type="Proteomes" id="UP000190306"/>
    </source>
</evidence>
<dbReference type="Gene3D" id="3.40.50.720">
    <property type="entry name" value="NAD(P)-binding Rossmann-like Domain"/>
    <property type="match status" value="1"/>
</dbReference>
<dbReference type="PANTHER" id="PTHR43157:SF31">
    <property type="entry name" value="PHOSPHATIDYLINOSITOL-GLYCAN BIOSYNTHESIS CLASS F PROTEIN"/>
    <property type="match status" value="1"/>
</dbReference>
<proteinExistence type="inferred from homology"/>
<keyword evidence="6" id="KW-1185">Reference proteome</keyword>
<organism evidence="5 7">
    <name type="scientific">Streptomyces antibioticus</name>
    <dbReference type="NCBI Taxonomy" id="1890"/>
    <lineage>
        <taxon>Bacteria</taxon>
        <taxon>Bacillati</taxon>
        <taxon>Actinomycetota</taxon>
        <taxon>Actinomycetes</taxon>
        <taxon>Kitasatosporales</taxon>
        <taxon>Streptomycetaceae</taxon>
        <taxon>Streptomyces</taxon>
    </lineage>
</organism>
<dbReference type="RefSeq" id="WP_030797167.1">
    <property type="nucleotide sequence ID" value="NZ_CM007717.1"/>
</dbReference>
<evidence type="ECO:0000256" key="1">
    <source>
        <dbReference type="ARBA" id="ARBA00023002"/>
    </source>
</evidence>
<dbReference type="PRINTS" id="PR00080">
    <property type="entry name" value="SDRFAMILY"/>
</dbReference>
<dbReference type="Proteomes" id="UP000190306">
    <property type="component" value="Chromosome"/>
</dbReference>
<evidence type="ECO:0000256" key="2">
    <source>
        <dbReference type="RuleBase" id="RU000363"/>
    </source>
</evidence>
<dbReference type="SUPFAM" id="SSF51735">
    <property type="entry name" value="NAD(P)-binding Rossmann-fold domains"/>
    <property type="match status" value="1"/>
</dbReference>
<feature type="region of interest" description="Disordered" evidence="3">
    <location>
        <begin position="259"/>
        <end position="280"/>
    </location>
</feature>
<dbReference type="EMBL" id="LHQL01000014">
    <property type="protein sequence ID" value="OOQ48098.1"/>
    <property type="molecule type" value="Genomic_DNA"/>
</dbReference>
<protein>
    <submittedName>
        <fullName evidence="4 5">Oxidoreductase</fullName>
    </submittedName>
</protein>
<dbReference type="EMBL" id="CP050692">
    <property type="protein sequence ID" value="QIT48460.1"/>
    <property type="molecule type" value="Genomic_DNA"/>
</dbReference>
<evidence type="ECO:0000313" key="7">
    <source>
        <dbReference type="Proteomes" id="UP000502504"/>
    </source>
</evidence>
<dbReference type="PANTHER" id="PTHR43157">
    <property type="entry name" value="PHOSPHATIDYLINOSITOL-GLYCAN BIOSYNTHESIS CLASS F PROTEIN-RELATED"/>
    <property type="match status" value="1"/>
</dbReference>